<dbReference type="EMBL" id="CADCTJ010000281">
    <property type="protein sequence ID" value="CAA9228397.1"/>
    <property type="molecule type" value="Genomic_DNA"/>
</dbReference>
<accession>A0A6J4HLR2</accession>
<evidence type="ECO:0000313" key="1">
    <source>
        <dbReference type="EMBL" id="CAA9228397.1"/>
    </source>
</evidence>
<protein>
    <submittedName>
        <fullName evidence="1">Uncharacterized protein</fullName>
    </submittedName>
</protein>
<gene>
    <name evidence="1" type="ORF">AVDCRST_MAG95-878</name>
</gene>
<reference evidence="1" key="1">
    <citation type="submission" date="2020-02" db="EMBL/GenBank/DDBJ databases">
        <authorList>
            <person name="Meier V. D."/>
        </authorList>
    </citation>
    <scope>NUCLEOTIDE SEQUENCE</scope>
    <source>
        <strain evidence="1">AVDCRST_MAG95</strain>
    </source>
</reference>
<sequence length="78" mass="8640">MNTQGLEVKYTFLKISRFVYQGDTGLSFAPVPSQCGGAILFAQAEFASWPAGPVWLFRPRYPSFPRCTAECCCAAPER</sequence>
<proteinExistence type="predicted"/>
<dbReference type="AlphaFoldDB" id="A0A6J4HLR2"/>
<organism evidence="1">
    <name type="scientific">uncultured Adhaeribacter sp</name>
    <dbReference type="NCBI Taxonomy" id="448109"/>
    <lineage>
        <taxon>Bacteria</taxon>
        <taxon>Pseudomonadati</taxon>
        <taxon>Bacteroidota</taxon>
        <taxon>Cytophagia</taxon>
        <taxon>Cytophagales</taxon>
        <taxon>Hymenobacteraceae</taxon>
        <taxon>Adhaeribacter</taxon>
        <taxon>environmental samples</taxon>
    </lineage>
</organism>
<name>A0A6J4HLR2_9BACT</name>